<feature type="domain" description="AAA" evidence="1">
    <location>
        <begin position="22"/>
        <end position="144"/>
    </location>
</feature>
<evidence type="ECO:0000313" key="2">
    <source>
        <dbReference type="EMBL" id="GGC42688.1"/>
    </source>
</evidence>
<dbReference type="PANTHER" id="PTHR42990:SF1">
    <property type="entry name" value="AAA+ ATPASE DOMAIN-CONTAINING PROTEIN"/>
    <property type="match status" value="1"/>
</dbReference>
<dbReference type="Proteomes" id="UP000635885">
    <property type="component" value="Unassembled WGS sequence"/>
</dbReference>
<accession>A0ABQ1MLF3</accession>
<reference evidence="3" key="1">
    <citation type="journal article" date="2019" name="Int. J. Syst. Evol. Microbiol.">
        <title>The Global Catalogue of Microorganisms (GCM) 10K type strain sequencing project: providing services to taxonomists for standard genome sequencing and annotation.</title>
        <authorList>
            <consortium name="The Broad Institute Genomics Platform"/>
            <consortium name="The Broad Institute Genome Sequencing Center for Infectious Disease"/>
            <person name="Wu L."/>
            <person name="Ma J."/>
        </authorList>
    </citation>
    <scope>NUCLEOTIDE SEQUENCE [LARGE SCALE GENOMIC DNA]</scope>
    <source>
        <strain evidence="3">CGMCC 1.12479</strain>
    </source>
</reference>
<keyword evidence="3" id="KW-1185">Reference proteome</keyword>
<evidence type="ECO:0000313" key="3">
    <source>
        <dbReference type="Proteomes" id="UP000635885"/>
    </source>
</evidence>
<comment type="caution">
    <text evidence="2">The sequence shown here is derived from an EMBL/GenBank/DDBJ whole genome shotgun (WGS) entry which is preliminary data.</text>
</comment>
<evidence type="ECO:0000259" key="1">
    <source>
        <dbReference type="Pfam" id="PF13173"/>
    </source>
</evidence>
<dbReference type="PANTHER" id="PTHR42990">
    <property type="entry name" value="ATPASE"/>
    <property type="match status" value="1"/>
</dbReference>
<proteinExistence type="predicted"/>
<protein>
    <submittedName>
        <fullName evidence="2">ATPase AAA</fullName>
    </submittedName>
</protein>
<dbReference type="EMBL" id="BMFD01000006">
    <property type="protein sequence ID" value="GGC42688.1"/>
    <property type="molecule type" value="Genomic_DNA"/>
</dbReference>
<dbReference type="InterPro" id="IPR041682">
    <property type="entry name" value="AAA_14"/>
</dbReference>
<name>A0ABQ1MLF3_9BACT</name>
<organism evidence="2 3">
    <name type="scientific">Belliella aquatica</name>
    <dbReference type="NCBI Taxonomy" id="1323734"/>
    <lineage>
        <taxon>Bacteria</taxon>
        <taxon>Pseudomonadati</taxon>
        <taxon>Bacteroidota</taxon>
        <taxon>Cytophagia</taxon>
        <taxon>Cytophagales</taxon>
        <taxon>Cyclobacteriaceae</taxon>
        <taxon>Belliella</taxon>
    </lineage>
</organism>
<dbReference type="Pfam" id="PF13173">
    <property type="entry name" value="AAA_14"/>
    <property type="match status" value="1"/>
</dbReference>
<gene>
    <name evidence="2" type="ORF">GCM10010993_21580</name>
</gene>
<sequence>MKVQAVEMDFQRYLLDQIDWSDRLIAIKGARGSGKTILLLQHIKKHLPLDGTALYVAMDDLFFTDNNLLSLAEEFYMSGGRYLLIDEVHKYPNWSRELKLMYDNFPKLKIVFTSSSILEIYAGESDLSRRAVTYDLRELSLREFIELDLGLKLPMYSLQTILEDHVIIASELNSKIQVNAKFLEYLRYGVYPFFKESKVSYLSRLRNTIQLIIDVDLNAVENLNYDILVKLKKLSRLIATSAPFTPNITELSNKLGISRPSLLKSLDLLEKARIIQSVNKVNSGTGILTKPDKVFLNNPNILYALGDDYENKGTVRETFFVNQVKGIAKLNLAPRADFLLDEFYTIEIGGPNKGKKQISKTENAFLLKDNIEIGFGNTIPLWLFGFLY</sequence>
<dbReference type="InterPro" id="IPR027417">
    <property type="entry name" value="P-loop_NTPase"/>
</dbReference>
<dbReference type="SUPFAM" id="SSF52540">
    <property type="entry name" value="P-loop containing nucleoside triphosphate hydrolases"/>
    <property type="match status" value="1"/>
</dbReference>